<reference evidence="6" key="1">
    <citation type="submission" date="2023-07" db="EMBL/GenBank/DDBJ databases">
        <title>Sorghum-associated microbial communities from plants grown in Nebraska, USA.</title>
        <authorList>
            <person name="Schachtman D."/>
        </authorList>
    </citation>
    <scope>NUCLEOTIDE SEQUENCE</scope>
    <source>
        <strain evidence="6">3432</strain>
    </source>
</reference>
<dbReference type="InterPro" id="IPR014710">
    <property type="entry name" value="RmlC-like_jellyroll"/>
</dbReference>
<dbReference type="PANTHER" id="PTHR20961">
    <property type="entry name" value="GLYCOSYLTRANSFERASE"/>
    <property type="match status" value="1"/>
</dbReference>
<dbReference type="InterPro" id="IPR011051">
    <property type="entry name" value="RmlC_Cupin_sf"/>
</dbReference>
<evidence type="ECO:0000313" key="6">
    <source>
        <dbReference type="EMBL" id="MDR6956349.1"/>
    </source>
</evidence>
<keyword evidence="3" id="KW-0325">Glycoprotein</keyword>
<dbReference type="PANTHER" id="PTHR20961:SF150">
    <property type="entry name" value="GLYCOSYLTRANSFERASE FAMILY 61 PROTEIN"/>
    <property type="match status" value="1"/>
</dbReference>
<evidence type="ECO:0000256" key="2">
    <source>
        <dbReference type="ARBA" id="ARBA00022679"/>
    </source>
</evidence>
<evidence type="ECO:0000313" key="7">
    <source>
        <dbReference type="Proteomes" id="UP001252613"/>
    </source>
</evidence>
<accession>A0AAW8M3K4</accession>
<proteinExistence type="predicted"/>
<name>A0AAW8M3K4_9PSED</name>
<keyword evidence="1" id="KW-0328">Glycosyltransferase</keyword>
<keyword evidence="2" id="KW-0808">Transferase</keyword>
<dbReference type="RefSeq" id="WP_310355730.1">
    <property type="nucleotide sequence ID" value="NZ_JAVDVC010000001.1"/>
</dbReference>
<feature type="domain" description="Glycosyltransferase 61 catalytic" evidence="4">
    <location>
        <begin position="227"/>
        <end position="412"/>
    </location>
</feature>
<evidence type="ECO:0000256" key="3">
    <source>
        <dbReference type="ARBA" id="ARBA00023180"/>
    </source>
</evidence>
<dbReference type="GO" id="GO:0016757">
    <property type="term" value="F:glycosyltransferase activity"/>
    <property type="evidence" value="ECO:0007669"/>
    <property type="project" value="UniProtKB-KW"/>
</dbReference>
<dbReference type="AlphaFoldDB" id="A0AAW8M3K4"/>
<dbReference type="Proteomes" id="UP001252613">
    <property type="component" value="Unassembled WGS sequence"/>
</dbReference>
<dbReference type="InterPro" id="IPR007657">
    <property type="entry name" value="Glycosyltransferase_61"/>
</dbReference>
<dbReference type="EMBL" id="JAVDVC010000001">
    <property type="protein sequence ID" value="MDR6956349.1"/>
    <property type="molecule type" value="Genomic_DNA"/>
</dbReference>
<dbReference type="SUPFAM" id="SSF51182">
    <property type="entry name" value="RmlC-like cupins"/>
    <property type="match status" value="1"/>
</dbReference>
<organism evidence="6 7">
    <name type="scientific">Pseudomonas brassicacearum</name>
    <dbReference type="NCBI Taxonomy" id="930166"/>
    <lineage>
        <taxon>Bacteria</taxon>
        <taxon>Pseudomonadati</taxon>
        <taxon>Pseudomonadota</taxon>
        <taxon>Gammaproteobacteria</taxon>
        <taxon>Pseudomonadales</taxon>
        <taxon>Pseudomonadaceae</taxon>
        <taxon>Pseudomonas</taxon>
    </lineage>
</organism>
<dbReference type="InterPro" id="IPR008894">
    <property type="entry name" value="QdtA_cupin_dom"/>
</dbReference>
<evidence type="ECO:0000259" key="4">
    <source>
        <dbReference type="Pfam" id="PF04577"/>
    </source>
</evidence>
<dbReference type="CDD" id="cd20292">
    <property type="entry name" value="cupin_QdtA-like"/>
    <property type="match status" value="1"/>
</dbReference>
<dbReference type="Gene3D" id="2.60.120.10">
    <property type="entry name" value="Jelly Rolls"/>
    <property type="match status" value="1"/>
</dbReference>
<evidence type="ECO:0000256" key="1">
    <source>
        <dbReference type="ARBA" id="ARBA00022676"/>
    </source>
</evidence>
<protein>
    <submittedName>
        <fullName evidence="6">Capsular polysaccharide biosynthesis protein</fullName>
    </submittedName>
</protein>
<gene>
    <name evidence="6" type="ORF">J2W43_000312</name>
</gene>
<comment type="caution">
    <text evidence="6">The sequence shown here is derived from an EMBL/GenBank/DDBJ whole genome shotgun (WGS) entry which is preliminary data.</text>
</comment>
<evidence type="ECO:0000259" key="5">
    <source>
        <dbReference type="Pfam" id="PF05523"/>
    </source>
</evidence>
<sequence>MDRLVDGVWTPSPNELTSVVIDLNEADIQRLELSSSNSENRIERLRATMIGRFYIKHLKKVWFIRWAVLTIWRNGYPLYANIQAFFSESEIRKWRKLISHGDYIRRRGEDAKILMGFEVVNTPMPDVIPGHEKNHLISPHAVYKYPEIYKFDINNAVVCGASNLIFVGEEVLHHDLYDFKRDYTSEELHGRIVFNQGLDKLRWLSRDKLPGIIPVAATFLDSCASNYAHWLTEVLPRIAIFCSDESSINVPLLINDGLHPNLVESIRLVAGTSRKIIMLPAGRAVTVQKLYVCSVAGYVPFERRDSKLENHSHGLFSPYALSIIRKCANSVIDAYTDNWPDKIIIRRRTGARLVKNFSVLESALIRSGFKVVETDRLSFIEQVALFSRAKVIVGSSGAALANLVFAPQDAQIFILISKLEGTSYWYWQNIACATGKTITYVLGNIASGDKTIHADFAINVSEFICSLKVRGIISENFEENKEPSMNIEKCEVMSLPRINDPRGNLTYVEAGRHIPFDIKRVYYLYDVPGGAERGGHAHRQLHQLIIAMSGSFDIHLDDGYEKKTVHLNRSYSGLYVCPMIWREIDNFSSGAVCMVLASDYYDEDDYYRNYEEFVLDAKPPIV</sequence>
<dbReference type="Pfam" id="PF05523">
    <property type="entry name" value="FdtA"/>
    <property type="match status" value="1"/>
</dbReference>
<dbReference type="Pfam" id="PF04577">
    <property type="entry name" value="Glyco_transf_61"/>
    <property type="match status" value="1"/>
</dbReference>
<dbReference type="InterPro" id="IPR049625">
    <property type="entry name" value="Glyco_transf_61_cat"/>
</dbReference>
<feature type="domain" description="Sugar 3,4-ketoisomerase QdtA cupin" evidence="5">
    <location>
        <begin position="489"/>
        <end position="614"/>
    </location>
</feature>